<proteinExistence type="predicted"/>
<keyword evidence="2" id="KW-1185">Reference proteome</keyword>
<dbReference type="Proteomes" id="UP000887226">
    <property type="component" value="Unassembled WGS sequence"/>
</dbReference>
<comment type="caution">
    <text evidence="1">The sequence shown here is derived from an EMBL/GenBank/DDBJ whole genome shotgun (WGS) entry which is preliminary data.</text>
</comment>
<reference evidence="1" key="1">
    <citation type="journal article" date="2021" name="IMA Fungus">
        <title>Genomic characterization of three marine fungi, including Emericellopsis atlantica sp. nov. with signatures of a generalist lifestyle and marine biomass degradation.</title>
        <authorList>
            <person name="Hagestad O.C."/>
            <person name="Hou L."/>
            <person name="Andersen J.H."/>
            <person name="Hansen E.H."/>
            <person name="Altermark B."/>
            <person name="Li C."/>
            <person name="Kuhnert E."/>
            <person name="Cox R.J."/>
            <person name="Crous P.W."/>
            <person name="Spatafora J.W."/>
            <person name="Lail K."/>
            <person name="Amirebrahimi M."/>
            <person name="Lipzen A."/>
            <person name="Pangilinan J."/>
            <person name="Andreopoulos W."/>
            <person name="Hayes R.D."/>
            <person name="Ng V."/>
            <person name="Grigoriev I.V."/>
            <person name="Jackson S.A."/>
            <person name="Sutton T.D.S."/>
            <person name="Dobson A.D.W."/>
            <person name="Rama T."/>
        </authorList>
    </citation>
    <scope>NUCLEOTIDE SEQUENCE</scope>
    <source>
        <strain evidence="1">TRa3180A</strain>
    </source>
</reference>
<dbReference type="InterPro" id="IPR021842">
    <property type="entry name" value="DUF3435"/>
</dbReference>
<dbReference type="EMBL" id="MU254369">
    <property type="protein sequence ID" value="KAG9240686.1"/>
    <property type="molecule type" value="Genomic_DNA"/>
</dbReference>
<organism evidence="1 2">
    <name type="scientific">Calycina marina</name>
    <dbReference type="NCBI Taxonomy" id="1763456"/>
    <lineage>
        <taxon>Eukaryota</taxon>
        <taxon>Fungi</taxon>
        <taxon>Dikarya</taxon>
        <taxon>Ascomycota</taxon>
        <taxon>Pezizomycotina</taxon>
        <taxon>Leotiomycetes</taxon>
        <taxon>Helotiales</taxon>
        <taxon>Pezizellaceae</taxon>
        <taxon>Calycina</taxon>
    </lineage>
</organism>
<protein>
    <submittedName>
        <fullName evidence="1">Uncharacterized protein</fullName>
    </submittedName>
</protein>
<dbReference type="AlphaFoldDB" id="A0A9P7YVZ3"/>
<dbReference type="Pfam" id="PF11917">
    <property type="entry name" value="DUF3435"/>
    <property type="match status" value="1"/>
</dbReference>
<evidence type="ECO:0000313" key="1">
    <source>
        <dbReference type="EMBL" id="KAG9240686.1"/>
    </source>
</evidence>
<sequence>MVRKYRRSVPQLSVDELANYEEELRQTQHFPRVVQPTSKKYKRMLQLWRDSYEWRHKDPRLCLQKFESPPDAGILKAFLKWIFDGSIGQIDEHVSYKSLKNMWYSFQSAYTRITYNEIPPAVGDDVLHVRFRYEKGKRASDTLEDGSHRYKIIPFYEDTTRRGRCPIAHFLGLAFADDIFEGIENETDLRHLHAPATNTSKALGFHIKPAKENLLVFLKCLSNGSISDTQAMTYRDLARQLAALGYRAVFRDQLRTYNIRRGTANAAGGDVSISSNQY</sequence>
<dbReference type="PANTHER" id="PTHR37535">
    <property type="entry name" value="FLUG DOMAIN PROTEIN"/>
    <property type="match status" value="1"/>
</dbReference>
<dbReference type="PANTHER" id="PTHR37535:SF3">
    <property type="entry name" value="FLUG DOMAIN-CONTAINING PROTEIN"/>
    <property type="match status" value="1"/>
</dbReference>
<evidence type="ECO:0000313" key="2">
    <source>
        <dbReference type="Proteomes" id="UP000887226"/>
    </source>
</evidence>
<name>A0A9P7YVZ3_9HELO</name>
<dbReference type="OrthoDB" id="3437109at2759"/>
<gene>
    <name evidence="1" type="ORF">BJ878DRAFT_545985</name>
</gene>
<accession>A0A9P7YVZ3</accession>